<dbReference type="AlphaFoldDB" id="A0A1H8LEK9"/>
<evidence type="ECO:0000313" key="1">
    <source>
        <dbReference type="EMBL" id="SEO03513.1"/>
    </source>
</evidence>
<evidence type="ECO:0000313" key="2">
    <source>
        <dbReference type="Proteomes" id="UP000199054"/>
    </source>
</evidence>
<accession>A0A1H8LEK9</accession>
<dbReference type="Proteomes" id="UP000199054">
    <property type="component" value="Unassembled WGS sequence"/>
</dbReference>
<sequence>MSSIVDTVIMRVFDAMDAGIGRKVGQHGDLPQTIATPLQWAESRMAAEKGQSSIVFESWLETLRPDPSTNSALSAEDLNHQQVVLSDVASIVSQAIEVELGQVQIENFDMEPQGFGPPHVISNFRWVAITLAQQALLQEDFGWPPGQAEDFMRIYEAGHLPVGCIEKPHSTTLLIW</sequence>
<proteinExistence type="predicted"/>
<organism evidence="1 2">
    <name type="scientific">Paracoccus alcaliphilus</name>
    <dbReference type="NCBI Taxonomy" id="34002"/>
    <lineage>
        <taxon>Bacteria</taxon>
        <taxon>Pseudomonadati</taxon>
        <taxon>Pseudomonadota</taxon>
        <taxon>Alphaproteobacteria</taxon>
        <taxon>Rhodobacterales</taxon>
        <taxon>Paracoccaceae</taxon>
        <taxon>Paracoccus</taxon>
    </lineage>
</organism>
<keyword evidence="2" id="KW-1185">Reference proteome</keyword>
<name>A0A1H8LEK9_9RHOB</name>
<dbReference type="RefSeq" id="WP_139208214.1">
    <property type="nucleotide sequence ID" value="NZ_CP067124.1"/>
</dbReference>
<reference evidence="1 2" key="1">
    <citation type="submission" date="2016-10" db="EMBL/GenBank/DDBJ databases">
        <authorList>
            <person name="de Groot N.N."/>
        </authorList>
    </citation>
    <scope>NUCLEOTIDE SEQUENCE [LARGE SCALE GENOMIC DNA]</scope>
    <source>
        <strain evidence="1 2">DSM 8512</strain>
    </source>
</reference>
<dbReference type="STRING" id="34002.SAMN04489859_10309"/>
<dbReference type="EMBL" id="FODE01000030">
    <property type="protein sequence ID" value="SEO03513.1"/>
    <property type="molecule type" value="Genomic_DNA"/>
</dbReference>
<gene>
    <name evidence="1" type="ORF">SAMN04489859_10309</name>
</gene>
<protein>
    <submittedName>
        <fullName evidence="1">Uncharacterized protein</fullName>
    </submittedName>
</protein>